<sequence>MNASTASSSQRGGTRDKKARKQLDVTCSSHGGATRAEKKLKKKAESSNQKWEEEVKQRQATYRHPTFDMMQHFLDFSRDKLAYTADFEAKEASEASRMADNCIVFDSRGNVLLRKFSSSYGLKKDAQQKLAEITDRLSAAYPPPRSGEEDGRVPKDRDGPVQRSGSYHFRSALVGQTKDTAEYSTPITGIFGPVCSFLLDLDHANQVLTGIFEYFEPDMFLEYREAIETLPPDRKVLFTGTSDKGVWCDRVVRINKNTHCHRELRDRKDGFSFMFTIGKFDGGDLCLPKLKLRIPFGSGSVIMLRSALLEHFVCPWEGEYRYQFTYSTHQDIFDWARDYKYATQKYNRR</sequence>
<dbReference type="AlphaFoldDB" id="A0A388LR21"/>
<reference evidence="2 3" key="1">
    <citation type="journal article" date="2018" name="Cell">
        <title>The Chara Genome: Secondary Complexity and Implications for Plant Terrestrialization.</title>
        <authorList>
            <person name="Nishiyama T."/>
            <person name="Sakayama H."/>
            <person name="Vries J.D."/>
            <person name="Buschmann H."/>
            <person name="Saint-Marcoux D."/>
            <person name="Ullrich K.K."/>
            <person name="Haas F.B."/>
            <person name="Vanderstraeten L."/>
            <person name="Becker D."/>
            <person name="Lang D."/>
            <person name="Vosolsobe S."/>
            <person name="Rombauts S."/>
            <person name="Wilhelmsson P.K.I."/>
            <person name="Janitza P."/>
            <person name="Kern R."/>
            <person name="Heyl A."/>
            <person name="Rumpler F."/>
            <person name="Villalobos L.I.A.C."/>
            <person name="Clay J.M."/>
            <person name="Skokan R."/>
            <person name="Toyoda A."/>
            <person name="Suzuki Y."/>
            <person name="Kagoshima H."/>
            <person name="Schijlen E."/>
            <person name="Tajeshwar N."/>
            <person name="Catarino B."/>
            <person name="Hetherington A.J."/>
            <person name="Saltykova A."/>
            <person name="Bonnot C."/>
            <person name="Breuninger H."/>
            <person name="Symeonidi A."/>
            <person name="Radhakrishnan G.V."/>
            <person name="Van Nieuwerburgh F."/>
            <person name="Deforce D."/>
            <person name="Chang C."/>
            <person name="Karol K.G."/>
            <person name="Hedrich R."/>
            <person name="Ulvskov P."/>
            <person name="Glockner G."/>
            <person name="Delwiche C.F."/>
            <person name="Petrasek J."/>
            <person name="Van de Peer Y."/>
            <person name="Friml J."/>
            <person name="Beilby M."/>
            <person name="Dolan L."/>
            <person name="Kohara Y."/>
            <person name="Sugano S."/>
            <person name="Fujiyama A."/>
            <person name="Delaux P.-M."/>
            <person name="Quint M."/>
            <person name="TheiBen G."/>
            <person name="Hagemann M."/>
            <person name="Harholt J."/>
            <person name="Dunand C."/>
            <person name="Zachgo S."/>
            <person name="Langdale J."/>
            <person name="Maumus F."/>
            <person name="Straeten D.V.D."/>
            <person name="Gould S.B."/>
            <person name="Rensing S.A."/>
        </authorList>
    </citation>
    <scope>NUCLEOTIDE SEQUENCE [LARGE SCALE GENOMIC DNA]</scope>
    <source>
        <strain evidence="2 3">S276</strain>
    </source>
</reference>
<organism evidence="2 3">
    <name type="scientific">Chara braunii</name>
    <name type="common">Braun's stonewort</name>
    <dbReference type="NCBI Taxonomy" id="69332"/>
    <lineage>
        <taxon>Eukaryota</taxon>
        <taxon>Viridiplantae</taxon>
        <taxon>Streptophyta</taxon>
        <taxon>Charophyceae</taxon>
        <taxon>Charales</taxon>
        <taxon>Characeae</taxon>
        <taxon>Chara</taxon>
    </lineage>
</organism>
<feature type="region of interest" description="Disordered" evidence="1">
    <location>
        <begin position="1"/>
        <end position="55"/>
    </location>
</feature>
<gene>
    <name evidence="2" type="ORF">CBR_g39081</name>
</gene>
<proteinExistence type="predicted"/>
<dbReference type="EMBL" id="BFEA01000487">
    <property type="protein sequence ID" value="GBG84705.1"/>
    <property type="molecule type" value="Genomic_DNA"/>
</dbReference>
<dbReference type="OrthoDB" id="4638065at2759"/>
<dbReference type="Proteomes" id="UP000265515">
    <property type="component" value="Unassembled WGS sequence"/>
</dbReference>
<keyword evidence="3" id="KW-1185">Reference proteome</keyword>
<comment type="caution">
    <text evidence="2">The sequence shown here is derived from an EMBL/GenBank/DDBJ whole genome shotgun (WGS) entry which is preliminary data.</text>
</comment>
<feature type="compositionally biased region" description="Basic and acidic residues" evidence="1">
    <location>
        <begin position="146"/>
        <end position="160"/>
    </location>
</feature>
<accession>A0A388LR21</accession>
<evidence type="ECO:0000256" key="1">
    <source>
        <dbReference type="SAM" id="MobiDB-lite"/>
    </source>
</evidence>
<name>A0A388LR21_CHABU</name>
<feature type="compositionally biased region" description="Polar residues" evidence="1">
    <location>
        <begin position="1"/>
        <end position="12"/>
    </location>
</feature>
<dbReference type="Gene3D" id="3.60.130.30">
    <property type="match status" value="1"/>
</dbReference>
<evidence type="ECO:0000313" key="3">
    <source>
        <dbReference type="Proteomes" id="UP000265515"/>
    </source>
</evidence>
<protein>
    <submittedName>
        <fullName evidence="2">Uncharacterized protein</fullName>
    </submittedName>
</protein>
<dbReference type="Gramene" id="GBG84705">
    <property type="protein sequence ID" value="GBG84705"/>
    <property type="gene ID" value="CBR_g39081"/>
</dbReference>
<feature type="region of interest" description="Disordered" evidence="1">
    <location>
        <begin position="135"/>
        <end position="164"/>
    </location>
</feature>
<evidence type="ECO:0000313" key="2">
    <source>
        <dbReference type="EMBL" id="GBG84705.1"/>
    </source>
</evidence>